<organism evidence="2 3">
    <name type="scientific">Colletotrichum chlorophyti</name>
    <dbReference type="NCBI Taxonomy" id="708187"/>
    <lineage>
        <taxon>Eukaryota</taxon>
        <taxon>Fungi</taxon>
        <taxon>Dikarya</taxon>
        <taxon>Ascomycota</taxon>
        <taxon>Pezizomycotina</taxon>
        <taxon>Sordariomycetes</taxon>
        <taxon>Hypocreomycetidae</taxon>
        <taxon>Glomerellales</taxon>
        <taxon>Glomerellaceae</taxon>
        <taxon>Colletotrichum</taxon>
    </lineage>
</organism>
<evidence type="ECO:0000256" key="1">
    <source>
        <dbReference type="PIRSR" id="PIRSR607822-1"/>
    </source>
</evidence>
<feature type="binding site" evidence="1">
    <location>
        <position position="300"/>
    </location>
    <ligand>
        <name>Zn(2+)</name>
        <dbReference type="ChEBI" id="CHEBI:29105"/>
    </ligand>
</feature>
<dbReference type="PANTHER" id="PTHR12736:SF7">
    <property type="entry name" value="LANC-LIKE PROTEIN 3"/>
    <property type="match status" value="1"/>
</dbReference>
<reference evidence="2 3" key="1">
    <citation type="submission" date="2016-11" db="EMBL/GenBank/DDBJ databases">
        <title>Draft Genome Assembly of Colletotrichum chlorophyti a pathogen of herbaceous plants.</title>
        <authorList>
            <person name="Gan P."/>
            <person name="Narusaka M."/>
            <person name="Tsushima A."/>
            <person name="Narusaka Y."/>
            <person name="Takano Y."/>
            <person name="Shirasu K."/>
        </authorList>
    </citation>
    <scope>NUCLEOTIDE SEQUENCE [LARGE SCALE GENOMIC DNA]</scope>
    <source>
        <strain evidence="2 3">NTL11</strain>
    </source>
</reference>
<evidence type="ECO:0000313" key="3">
    <source>
        <dbReference type="Proteomes" id="UP000186583"/>
    </source>
</evidence>
<dbReference type="SMART" id="SM01260">
    <property type="entry name" value="LANC_like"/>
    <property type="match status" value="1"/>
</dbReference>
<dbReference type="Proteomes" id="UP000186583">
    <property type="component" value="Unassembled WGS sequence"/>
</dbReference>
<comment type="caution">
    <text evidence="2">The sequence shown here is derived from an EMBL/GenBank/DDBJ whole genome shotgun (WGS) entry which is preliminary data.</text>
</comment>
<gene>
    <name evidence="2" type="ORF">CCHL11_09761</name>
</gene>
<dbReference type="GO" id="GO:0046872">
    <property type="term" value="F:metal ion binding"/>
    <property type="evidence" value="ECO:0007669"/>
    <property type="project" value="UniProtKB-KW"/>
</dbReference>
<dbReference type="GO" id="GO:0005886">
    <property type="term" value="C:plasma membrane"/>
    <property type="evidence" value="ECO:0007669"/>
    <property type="project" value="TreeGrafter"/>
</dbReference>
<dbReference type="Pfam" id="PF05147">
    <property type="entry name" value="LANC_like"/>
    <property type="match status" value="1"/>
</dbReference>
<feature type="binding site" evidence="1">
    <location>
        <position position="301"/>
    </location>
    <ligand>
        <name>Zn(2+)</name>
        <dbReference type="ChEBI" id="CHEBI:29105"/>
    </ligand>
</feature>
<keyword evidence="3" id="KW-1185">Reference proteome</keyword>
<keyword evidence="1" id="KW-0862">Zinc</keyword>
<keyword evidence="1" id="KW-0479">Metal-binding</keyword>
<dbReference type="AlphaFoldDB" id="A0A1Q8RDC7"/>
<dbReference type="OrthoDB" id="10257263at2759"/>
<sequence>MSKQPRYIPTPDQPQNLLSFNEDREILVQKALRNSIGDNPPQAQYSHHQCRGLFSGPTALAYLLLNIGARYPKLKIHGHSLRHWAISYMRARRTGGDSASCGLACESIAFSAVQTMLDGSKASKFRDLLMRAVDEYQHPHELLFGYSGLLYMIRAVEFWKPETTSLLAVVKARIVENILGAGPGWTWHGKRYIGAVHGDIGILTQLVLTDTKLGHNPMVRSVLRRLLNLQRDDGNWPSKDQDDARHELVQFCHGAPGFISSLLHVRPYFTGMEDDIDNAINAGRKAVWREGLLRKEPCLCHGILGNLLVLPPGSQRDHFLAWSLPNKIEEEKRADETVFRSEDRGRMSTWFNYWPSAAWTWTTSAAEVPSIILYDDI</sequence>
<dbReference type="Gene3D" id="1.50.10.10">
    <property type="match status" value="1"/>
</dbReference>
<accession>A0A1Q8RDC7</accession>
<dbReference type="PRINTS" id="PR01950">
    <property type="entry name" value="LANCSUPER"/>
</dbReference>
<dbReference type="CDD" id="cd04794">
    <property type="entry name" value="euk_LANCL"/>
    <property type="match status" value="1"/>
</dbReference>
<dbReference type="PANTHER" id="PTHR12736">
    <property type="entry name" value="LANC-LIKE PROTEIN"/>
    <property type="match status" value="1"/>
</dbReference>
<dbReference type="InterPro" id="IPR007822">
    <property type="entry name" value="LANC-like"/>
</dbReference>
<dbReference type="SUPFAM" id="SSF158745">
    <property type="entry name" value="LanC-like"/>
    <property type="match status" value="1"/>
</dbReference>
<name>A0A1Q8RDC7_9PEZI</name>
<evidence type="ECO:0000313" key="2">
    <source>
        <dbReference type="EMBL" id="OLN82378.1"/>
    </source>
</evidence>
<dbReference type="GO" id="GO:0031179">
    <property type="term" value="P:peptide modification"/>
    <property type="evidence" value="ECO:0007669"/>
    <property type="project" value="InterPro"/>
</dbReference>
<dbReference type="GO" id="GO:0005975">
    <property type="term" value="P:carbohydrate metabolic process"/>
    <property type="evidence" value="ECO:0007669"/>
    <property type="project" value="InterPro"/>
</dbReference>
<proteinExistence type="predicted"/>
<feature type="binding site" evidence="1">
    <location>
        <position position="252"/>
    </location>
    <ligand>
        <name>Zn(2+)</name>
        <dbReference type="ChEBI" id="CHEBI:29105"/>
    </ligand>
</feature>
<dbReference type="InterPro" id="IPR012341">
    <property type="entry name" value="6hp_glycosidase-like_sf"/>
</dbReference>
<protein>
    <submittedName>
        <fullName evidence="2">LanC-like protein GCL2</fullName>
    </submittedName>
</protein>
<dbReference type="EMBL" id="MPGH01000226">
    <property type="protein sequence ID" value="OLN82378.1"/>
    <property type="molecule type" value="Genomic_DNA"/>
</dbReference>